<dbReference type="InterPro" id="IPR036291">
    <property type="entry name" value="NAD(P)-bd_dom_sf"/>
</dbReference>
<protein>
    <recommendedName>
        <fullName evidence="1">RmlD-like substrate binding domain-containing protein</fullName>
    </recommendedName>
</protein>
<feature type="domain" description="RmlD-like substrate binding" evidence="1">
    <location>
        <begin position="1"/>
        <end position="112"/>
    </location>
</feature>
<dbReference type="PANTHER" id="PTHR10491:SF4">
    <property type="entry name" value="METHIONINE ADENOSYLTRANSFERASE 2 SUBUNIT BETA"/>
    <property type="match status" value="1"/>
</dbReference>
<feature type="non-terminal residue" evidence="2">
    <location>
        <position position="112"/>
    </location>
</feature>
<accession>A0A382TE99</accession>
<dbReference type="InterPro" id="IPR029903">
    <property type="entry name" value="RmlD-like-bd"/>
</dbReference>
<dbReference type="AlphaFoldDB" id="A0A382TE99"/>
<evidence type="ECO:0000313" key="2">
    <source>
        <dbReference type="EMBL" id="SVD20112.1"/>
    </source>
</evidence>
<dbReference type="EMBL" id="UINC01135763">
    <property type="protein sequence ID" value="SVD20112.1"/>
    <property type="molecule type" value="Genomic_DNA"/>
</dbReference>
<dbReference type="Gene3D" id="3.40.50.720">
    <property type="entry name" value="NAD(P)-binding Rossmann-like Domain"/>
    <property type="match status" value="1"/>
</dbReference>
<organism evidence="2">
    <name type="scientific">marine metagenome</name>
    <dbReference type="NCBI Taxonomy" id="408172"/>
    <lineage>
        <taxon>unclassified sequences</taxon>
        <taxon>metagenomes</taxon>
        <taxon>ecological metagenomes</taxon>
    </lineage>
</organism>
<proteinExistence type="predicted"/>
<dbReference type="InterPro" id="IPR005913">
    <property type="entry name" value="dTDP_dehydrorham_reduct"/>
</dbReference>
<dbReference type="SUPFAM" id="SSF51735">
    <property type="entry name" value="NAD(P)-binding Rossmann-fold domains"/>
    <property type="match status" value="1"/>
</dbReference>
<gene>
    <name evidence="2" type="ORF">METZ01_LOCUS372966</name>
</gene>
<sequence length="112" mass="11938">MVTGAHGLLGRALLQTDWGADVELTGCGRNGEPVGDVPCHAIDLNDADAVVDLWQQVRPDRVIHTAALTNVDRCETEPELARRVNQEIVAHVVAASVETGAGVAHLSTDYVF</sequence>
<dbReference type="Pfam" id="PF04321">
    <property type="entry name" value="RmlD_sub_bind"/>
    <property type="match status" value="1"/>
</dbReference>
<dbReference type="PANTHER" id="PTHR10491">
    <property type="entry name" value="DTDP-4-DEHYDRORHAMNOSE REDUCTASE"/>
    <property type="match status" value="1"/>
</dbReference>
<reference evidence="2" key="1">
    <citation type="submission" date="2018-05" db="EMBL/GenBank/DDBJ databases">
        <authorList>
            <person name="Lanie J.A."/>
            <person name="Ng W.-L."/>
            <person name="Kazmierczak K.M."/>
            <person name="Andrzejewski T.M."/>
            <person name="Davidsen T.M."/>
            <person name="Wayne K.J."/>
            <person name="Tettelin H."/>
            <person name="Glass J.I."/>
            <person name="Rusch D."/>
            <person name="Podicherti R."/>
            <person name="Tsui H.-C.T."/>
            <person name="Winkler M.E."/>
        </authorList>
    </citation>
    <scope>NUCLEOTIDE SEQUENCE</scope>
</reference>
<evidence type="ECO:0000259" key="1">
    <source>
        <dbReference type="Pfam" id="PF04321"/>
    </source>
</evidence>
<name>A0A382TE99_9ZZZZ</name>